<keyword evidence="7" id="KW-0547">Nucleotide-binding</keyword>
<dbReference type="InterPro" id="IPR036890">
    <property type="entry name" value="HATPase_C_sf"/>
</dbReference>
<evidence type="ECO:0000256" key="4">
    <source>
        <dbReference type="ARBA" id="ARBA00022475"/>
    </source>
</evidence>
<evidence type="ECO:0000313" key="15">
    <source>
        <dbReference type="EMBL" id="KEZ48937.1"/>
    </source>
</evidence>
<comment type="subcellular location">
    <subcellularLocation>
        <location evidence="2">Cell membrane</location>
        <topology evidence="2">Multi-pass membrane protein</topology>
    </subcellularLocation>
</comment>
<keyword evidence="9" id="KW-0067">ATP-binding</keyword>
<dbReference type="PANTHER" id="PTHR45453:SF2">
    <property type="entry name" value="HISTIDINE KINASE"/>
    <property type="match status" value="1"/>
</dbReference>
<dbReference type="Pfam" id="PF02518">
    <property type="entry name" value="HATPase_c"/>
    <property type="match status" value="1"/>
</dbReference>
<dbReference type="GO" id="GO:0005886">
    <property type="term" value="C:plasma membrane"/>
    <property type="evidence" value="ECO:0007669"/>
    <property type="project" value="UniProtKB-SubCell"/>
</dbReference>
<dbReference type="SMART" id="SM00387">
    <property type="entry name" value="HATPase_c"/>
    <property type="match status" value="1"/>
</dbReference>
<keyword evidence="12 13" id="KW-0472">Membrane</keyword>
<name>A0A084GNM5_METID</name>
<dbReference type="AlphaFoldDB" id="A0A084GNM5"/>
<dbReference type="Gene3D" id="3.30.565.10">
    <property type="entry name" value="Histidine kinase-like ATPase, C-terminal domain"/>
    <property type="match status" value="1"/>
</dbReference>
<dbReference type="SUPFAM" id="SSF55874">
    <property type="entry name" value="ATPase domain of HSP90 chaperone/DNA topoisomerase II/histidine kinase"/>
    <property type="match status" value="1"/>
</dbReference>
<dbReference type="PANTHER" id="PTHR45453">
    <property type="entry name" value="PHOSPHATE REGULON SENSOR PROTEIN PHOR"/>
    <property type="match status" value="1"/>
</dbReference>
<accession>A0A084GNM5</accession>
<dbReference type="GO" id="GO:0004721">
    <property type="term" value="F:phosphoprotein phosphatase activity"/>
    <property type="evidence" value="ECO:0007669"/>
    <property type="project" value="TreeGrafter"/>
</dbReference>
<keyword evidence="4" id="KW-1003">Cell membrane</keyword>
<dbReference type="EMBL" id="JNVC02000013">
    <property type="protein sequence ID" value="KEZ48937.1"/>
    <property type="molecule type" value="Genomic_DNA"/>
</dbReference>
<evidence type="ECO:0000256" key="3">
    <source>
        <dbReference type="ARBA" id="ARBA00012438"/>
    </source>
</evidence>
<dbReference type="InterPro" id="IPR003594">
    <property type="entry name" value="HATPase_dom"/>
</dbReference>
<proteinExistence type="predicted"/>
<evidence type="ECO:0000256" key="6">
    <source>
        <dbReference type="ARBA" id="ARBA00022692"/>
    </source>
</evidence>
<feature type="domain" description="Histidine kinase" evidence="14">
    <location>
        <begin position="121"/>
        <end position="326"/>
    </location>
</feature>
<dbReference type="InterPro" id="IPR005467">
    <property type="entry name" value="His_kinase_dom"/>
</dbReference>
<dbReference type="PROSITE" id="PS50109">
    <property type="entry name" value="HIS_KIN"/>
    <property type="match status" value="1"/>
</dbReference>
<dbReference type="EC" id="2.7.13.3" evidence="3"/>
<dbReference type="GO" id="GO:0005524">
    <property type="term" value="F:ATP binding"/>
    <property type="evidence" value="ECO:0007669"/>
    <property type="project" value="UniProtKB-KW"/>
</dbReference>
<evidence type="ECO:0000256" key="7">
    <source>
        <dbReference type="ARBA" id="ARBA00022741"/>
    </source>
</evidence>
<dbReference type="STRING" id="246786.GS18_0216095"/>
<evidence type="ECO:0000256" key="8">
    <source>
        <dbReference type="ARBA" id="ARBA00022777"/>
    </source>
</evidence>
<evidence type="ECO:0000259" key="14">
    <source>
        <dbReference type="PROSITE" id="PS50109"/>
    </source>
</evidence>
<evidence type="ECO:0000256" key="2">
    <source>
        <dbReference type="ARBA" id="ARBA00004651"/>
    </source>
</evidence>
<dbReference type="RefSeq" id="WP_029566515.1">
    <property type="nucleotide sequence ID" value="NZ_JNVC02000013.1"/>
</dbReference>
<evidence type="ECO:0000256" key="12">
    <source>
        <dbReference type="ARBA" id="ARBA00023136"/>
    </source>
</evidence>
<dbReference type="GO" id="GO:0016036">
    <property type="term" value="P:cellular response to phosphate starvation"/>
    <property type="evidence" value="ECO:0007669"/>
    <property type="project" value="TreeGrafter"/>
</dbReference>
<keyword evidence="10 13" id="KW-1133">Transmembrane helix</keyword>
<dbReference type="GO" id="GO:0000155">
    <property type="term" value="F:phosphorelay sensor kinase activity"/>
    <property type="evidence" value="ECO:0007669"/>
    <property type="project" value="TreeGrafter"/>
</dbReference>
<feature type="transmembrane region" description="Helical" evidence="13">
    <location>
        <begin position="35"/>
        <end position="55"/>
    </location>
</feature>
<evidence type="ECO:0000256" key="5">
    <source>
        <dbReference type="ARBA" id="ARBA00022679"/>
    </source>
</evidence>
<evidence type="ECO:0000256" key="11">
    <source>
        <dbReference type="ARBA" id="ARBA00023012"/>
    </source>
</evidence>
<comment type="catalytic activity">
    <reaction evidence="1">
        <text>ATP + protein L-histidine = ADP + protein N-phospho-L-histidine.</text>
        <dbReference type="EC" id="2.7.13.3"/>
    </reaction>
</comment>
<evidence type="ECO:0000313" key="16">
    <source>
        <dbReference type="Proteomes" id="UP000028549"/>
    </source>
</evidence>
<dbReference type="InterPro" id="IPR050351">
    <property type="entry name" value="BphY/WalK/GraS-like"/>
</dbReference>
<keyword evidence="8 15" id="KW-0418">Kinase</keyword>
<keyword evidence="6 13" id="KW-0812">Transmembrane</keyword>
<keyword evidence="5" id="KW-0808">Transferase</keyword>
<gene>
    <name evidence="15" type="ORF">GS18_0216095</name>
</gene>
<reference evidence="15 16" key="1">
    <citation type="journal article" date="2005" name="Int. J. Syst. Evol. Microbiol.">
        <title>Bacillus cibi sp. nov., isolated from jeotgal, a traditional Korean fermented seafood.</title>
        <authorList>
            <person name="Yoon J.H."/>
            <person name="Lee C.H."/>
            <person name="Oh T.K."/>
        </authorList>
    </citation>
    <scope>NUCLEOTIDE SEQUENCE [LARGE SCALE GENOMIC DNA]</scope>
    <source>
        <strain evidence="15 16">DSM 16189</strain>
    </source>
</reference>
<dbReference type="OrthoDB" id="9780487at2"/>
<evidence type="ECO:0000256" key="13">
    <source>
        <dbReference type="SAM" id="Phobius"/>
    </source>
</evidence>
<sequence>MIRVYLKERLSWILFYLFIHLLFLFISFIDNAVPFKSVLYIVFLSLLSFLVFLAVRYQKETAFFKALQEREKNLDVTSIPAPGSPFEELVEETLVDHTGLLKKDAQRHYISLQQGKDDLLSWIHEVKTPLTAMHLMIERMEDGQTKTNLTYEWLRIHLLLDQQLHQKRIPFIENDLYIEMTELEDVLFSELKTLQAWCIQKGIGFDIELKQREVLTDAKWFAFILRQILTNAVKYSEASDIEIRSYLEHGNTKLKIRDFGRGIEARDLPRIFDKGFTSTANHQDQAATGMGLYLAKKAAAPLLIEIQAASVPGQETVFTLSFPKKNDFAAVMSM</sequence>
<dbReference type="Proteomes" id="UP000028549">
    <property type="component" value="Unassembled WGS sequence"/>
</dbReference>
<keyword evidence="16" id="KW-1185">Reference proteome</keyword>
<protein>
    <recommendedName>
        <fullName evidence="3">histidine kinase</fullName>
        <ecNumber evidence="3">2.7.13.3</ecNumber>
    </recommendedName>
</protein>
<feature type="transmembrane region" description="Helical" evidence="13">
    <location>
        <begin position="12"/>
        <end position="29"/>
    </location>
</feature>
<evidence type="ECO:0000256" key="10">
    <source>
        <dbReference type="ARBA" id="ARBA00022989"/>
    </source>
</evidence>
<evidence type="ECO:0000256" key="1">
    <source>
        <dbReference type="ARBA" id="ARBA00000085"/>
    </source>
</evidence>
<evidence type="ECO:0000256" key="9">
    <source>
        <dbReference type="ARBA" id="ARBA00022840"/>
    </source>
</evidence>
<organism evidence="15 16">
    <name type="scientific">Metabacillus indicus</name>
    <name type="common">Bacillus indicus</name>
    <dbReference type="NCBI Taxonomy" id="246786"/>
    <lineage>
        <taxon>Bacteria</taxon>
        <taxon>Bacillati</taxon>
        <taxon>Bacillota</taxon>
        <taxon>Bacilli</taxon>
        <taxon>Bacillales</taxon>
        <taxon>Bacillaceae</taxon>
        <taxon>Metabacillus</taxon>
    </lineage>
</organism>
<comment type="caution">
    <text evidence="15">The sequence shown here is derived from an EMBL/GenBank/DDBJ whole genome shotgun (WGS) entry which is preliminary data.</text>
</comment>
<keyword evidence="11" id="KW-0902">Two-component regulatory system</keyword>